<sequence length="151" mass="16631">MKTSGRKLPVKAPFDRNMFLTEQHCREYFGGSIETLNCWPQTARSTSRPRCSSSSALESSVCCGSGGQGGYNFNLRLPAVEDWVLDSIPYSVKKHVQQSSMSADSLKKKCGEQGASVCSDPAAYVRWDGIHMTQAAYRKVADGWLNALLRS</sequence>
<comment type="similarity">
    <text evidence="1">Belongs to the 'GDSL' lipolytic enzyme family.</text>
</comment>
<dbReference type="InterPro" id="IPR036514">
    <property type="entry name" value="SGNH_hydro_sf"/>
</dbReference>
<organism evidence="2">
    <name type="scientific">Zea mays</name>
    <name type="common">Maize</name>
    <dbReference type="NCBI Taxonomy" id="4577"/>
    <lineage>
        <taxon>Eukaryota</taxon>
        <taxon>Viridiplantae</taxon>
        <taxon>Streptophyta</taxon>
        <taxon>Embryophyta</taxon>
        <taxon>Tracheophyta</taxon>
        <taxon>Spermatophyta</taxon>
        <taxon>Magnoliopsida</taxon>
        <taxon>Liliopsida</taxon>
        <taxon>Poales</taxon>
        <taxon>Poaceae</taxon>
        <taxon>PACMAD clade</taxon>
        <taxon>Panicoideae</taxon>
        <taxon>Andropogonodae</taxon>
        <taxon>Andropogoneae</taxon>
        <taxon>Tripsacinae</taxon>
        <taxon>Zea</taxon>
    </lineage>
</organism>
<reference evidence="2" key="1">
    <citation type="submission" date="2015-12" db="EMBL/GenBank/DDBJ databases">
        <title>Update maize B73 reference genome by single molecule sequencing technologies.</title>
        <authorList>
            <consortium name="Maize Genome Sequencing Project"/>
            <person name="Ware D."/>
        </authorList>
    </citation>
    <scope>NUCLEOTIDE SEQUENCE</scope>
    <source>
        <tissue evidence="2">Seedling</tissue>
    </source>
</reference>
<accession>A0A1D6LTD5</accession>
<dbReference type="STRING" id="4577.A0A1D6LTD5"/>
<evidence type="ECO:0008006" key="3">
    <source>
        <dbReference type="Google" id="ProtNLM"/>
    </source>
</evidence>
<dbReference type="EMBL" id="CM000782">
    <property type="protein sequence ID" value="AQK82677.1"/>
    <property type="molecule type" value="Genomic_DNA"/>
</dbReference>
<protein>
    <recommendedName>
        <fullName evidence="3">GDSL esterase/lipase</fullName>
    </recommendedName>
</protein>
<proteinExistence type="inferred from homology"/>
<gene>
    <name evidence="2" type="ORF">ZEAMMB73_Zm00001d037024</name>
</gene>
<dbReference type="PANTHER" id="PTHR22835">
    <property type="entry name" value="ZINC FINGER FYVE DOMAIN CONTAINING PROTEIN"/>
    <property type="match status" value="1"/>
</dbReference>
<name>A0A1D6LTD5_MAIZE</name>
<evidence type="ECO:0000256" key="1">
    <source>
        <dbReference type="ARBA" id="ARBA00008668"/>
    </source>
</evidence>
<dbReference type="InParanoid" id="A0A1D6LTD5"/>
<evidence type="ECO:0000313" key="2">
    <source>
        <dbReference type="EMBL" id="AQK82677.1"/>
    </source>
</evidence>
<dbReference type="PANTHER" id="PTHR22835:SF659">
    <property type="entry name" value="GDSL LIPASE_ACYLHYDROLASE, PUTATIVE (AFU_ORTHOLOGUE AFUA_2G00510)-RELATED"/>
    <property type="match status" value="1"/>
</dbReference>
<dbReference type="AlphaFoldDB" id="A0A1D6LTD5"/>
<dbReference type="Gene3D" id="3.40.50.1110">
    <property type="entry name" value="SGNH hydrolase"/>
    <property type="match status" value="1"/>
</dbReference>